<dbReference type="OrthoDB" id="385094at2157"/>
<dbReference type="EMBL" id="LKBG01000227">
    <property type="protein sequence ID" value="KQB34660.1"/>
    <property type="molecule type" value="Genomic_DNA"/>
</dbReference>
<evidence type="ECO:0000313" key="3">
    <source>
        <dbReference type="Proteomes" id="UP000050320"/>
    </source>
</evidence>
<sequence length="254" mass="29396">MGFLENYRICKHAYKNAFAVAREITAKKDRIIVNAIPNRRAIWNHEKAMLYAICKYYGQCGKNLDFFTFEDTKLPDCINFKYKYGQLMMCNLDSDPDFSDVFIFDRLSFLTGNNPDVLIISEDNGDSLLYAALNTSGKIYGINHNKNAVKNLNINEVDRRIKFINCEYSDGKNIKLSEIFEKYCNDADYVYIDAKTCENKFLSEENDSFEKIKRIAVKSYADPEVVKAKLEKYGFTASITKNAHNKFSYIYGEK</sequence>
<gene>
    <name evidence="2" type="ORF">AOG54_04105</name>
    <name evidence="1" type="ORF">SE19_02990</name>
</gene>
<name>A0A0P9D332_9ARCH</name>
<reference evidence="1 4" key="1">
    <citation type="submission" date="2015-09" db="EMBL/GenBank/DDBJ databases">
        <title>Draft genome sequence of Acidiplasma aeolicum DSM 18409.</title>
        <authorList>
            <person name="Hemp J."/>
        </authorList>
    </citation>
    <scope>NUCLEOTIDE SEQUENCE [LARGE SCALE GENOMIC DNA]</scope>
    <source>
        <strain evidence="1 4">V</strain>
    </source>
</reference>
<evidence type="ECO:0000313" key="4">
    <source>
        <dbReference type="Proteomes" id="UP000050515"/>
    </source>
</evidence>
<dbReference type="Proteomes" id="UP000050320">
    <property type="component" value="Unassembled WGS sequence"/>
</dbReference>
<evidence type="ECO:0008006" key="5">
    <source>
        <dbReference type="Google" id="ProtNLM"/>
    </source>
</evidence>
<comment type="caution">
    <text evidence="1">The sequence shown here is derived from an EMBL/GenBank/DDBJ whole genome shotgun (WGS) entry which is preliminary data.</text>
</comment>
<evidence type="ECO:0000313" key="1">
    <source>
        <dbReference type="EMBL" id="KPV47000.1"/>
    </source>
</evidence>
<proteinExistence type="predicted"/>
<protein>
    <recommendedName>
        <fullName evidence="5">Methyltransferase</fullName>
    </recommendedName>
</protein>
<dbReference type="EMBL" id="LJCQ01000150">
    <property type="protein sequence ID" value="KPV47000.1"/>
    <property type="molecule type" value="Genomic_DNA"/>
</dbReference>
<accession>A0A0P9D332</accession>
<keyword evidence="3" id="KW-1185">Reference proteome</keyword>
<evidence type="ECO:0000313" key="2">
    <source>
        <dbReference type="EMBL" id="KQB34660.1"/>
    </source>
</evidence>
<dbReference type="AlphaFoldDB" id="A0A0P9D332"/>
<dbReference type="RefSeq" id="WP_054964017.1">
    <property type="nucleotide sequence ID" value="NZ_JBBYJF010000020.1"/>
</dbReference>
<dbReference type="PATRIC" id="fig|507754.4.peg.416"/>
<organism evidence="1 4">
    <name type="scientific">Acidiplasma aeolicum</name>
    <dbReference type="NCBI Taxonomy" id="507754"/>
    <lineage>
        <taxon>Archaea</taxon>
        <taxon>Methanobacteriati</taxon>
        <taxon>Thermoplasmatota</taxon>
        <taxon>Thermoplasmata</taxon>
        <taxon>Thermoplasmatales</taxon>
        <taxon>Ferroplasmaceae</taxon>
        <taxon>Acidiplasma</taxon>
    </lineage>
</organism>
<dbReference type="GeneID" id="84221072"/>
<reference evidence="2 3" key="2">
    <citation type="submission" date="2015-09" db="EMBL/GenBank/DDBJ databases">
        <title>Heavy metals and arsenic resistance mechanisms in polyextremophilic archaea of the family Ferroplasmaceae.</title>
        <authorList>
            <person name="Bulaev A.G."/>
            <person name="Kanygina A.V."/>
        </authorList>
    </citation>
    <scope>NUCLEOTIDE SEQUENCE [LARGE SCALE GENOMIC DNA]</scope>
    <source>
        <strain evidence="2 3">VT</strain>
    </source>
</reference>
<dbReference type="Proteomes" id="UP000050515">
    <property type="component" value="Unassembled WGS sequence"/>
</dbReference>